<dbReference type="EMBL" id="HACA01025325">
    <property type="protein sequence ID" value="CDW42686.1"/>
    <property type="molecule type" value="Transcribed_RNA"/>
</dbReference>
<organism evidence="2">
    <name type="scientific">Lepeophtheirus salmonis</name>
    <name type="common">Salmon louse</name>
    <name type="synonym">Caligus salmonis</name>
    <dbReference type="NCBI Taxonomy" id="72036"/>
    <lineage>
        <taxon>Eukaryota</taxon>
        <taxon>Metazoa</taxon>
        <taxon>Ecdysozoa</taxon>
        <taxon>Arthropoda</taxon>
        <taxon>Crustacea</taxon>
        <taxon>Multicrustacea</taxon>
        <taxon>Hexanauplia</taxon>
        <taxon>Copepoda</taxon>
        <taxon>Siphonostomatoida</taxon>
        <taxon>Caligidae</taxon>
        <taxon>Lepeophtheirus</taxon>
    </lineage>
</organism>
<sequence length="78" mass="8751">MIRPYITMMTHQILLEFLQFVHNSCRFHIDLRVVVLATVSFHEAKATGRSTPSINCKGTASNPTDETSVESVSRREGS</sequence>
<evidence type="ECO:0000313" key="2">
    <source>
        <dbReference type="EMBL" id="CDW42686.1"/>
    </source>
</evidence>
<name>A0A0K2UY93_LEPSM</name>
<protein>
    <submittedName>
        <fullName evidence="2">Uncharacterized protein</fullName>
    </submittedName>
</protein>
<evidence type="ECO:0000256" key="1">
    <source>
        <dbReference type="SAM" id="MobiDB-lite"/>
    </source>
</evidence>
<accession>A0A0K2UY93</accession>
<feature type="compositionally biased region" description="Polar residues" evidence="1">
    <location>
        <begin position="48"/>
        <end position="71"/>
    </location>
</feature>
<dbReference type="AlphaFoldDB" id="A0A0K2UY93"/>
<feature type="region of interest" description="Disordered" evidence="1">
    <location>
        <begin position="46"/>
        <end position="78"/>
    </location>
</feature>
<proteinExistence type="predicted"/>
<reference evidence="2" key="1">
    <citation type="submission" date="2014-05" db="EMBL/GenBank/DDBJ databases">
        <authorList>
            <person name="Chronopoulou M."/>
        </authorList>
    </citation>
    <scope>NUCLEOTIDE SEQUENCE</scope>
    <source>
        <tissue evidence="2">Whole organism</tissue>
    </source>
</reference>